<keyword evidence="2" id="KW-1185">Reference proteome</keyword>
<comment type="caution">
    <text evidence="1">The sequence shown here is derived from an EMBL/GenBank/DDBJ whole genome shotgun (WGS) entry which is preliminary data.</text>
</comment>
<organism evidence="1 2">
    <name type="scientific">Albugo candida</name>
    <dbReference type="NCBI Taxonomy" id="65357"/>
    <lineage>
        <taxon>Eukaryota</taxon>
        <taxon>Sar</taxon>
        <taxon>Stramenopiles</taxon>
        <taxon>Oomycota</taxon>
        <taxon>Peronosporomycetes</taxon>
        <taxon>Albuginales</taxon>
        <taxon>Albuginaceae</taxon>
        <taxon>Albugo</taxon>
    </lineage>
</organism>
<gene>
    <name evidence="1" type="ORF">BN9_089350</name>
</gene>
<sequence>MIEVANDLFWSSNSAIKSCADMTSKSPFGTLQYDVIRSILLSPPCAKADAIRALFVAELSSSSAFTETSDENSILMALNLVNDVYLCFDALRLLISVKIAASERNCVVLWKMCSVDPWLFQDQSRIYHGQYG</sequence>
<name>A0A024GMB0_9STRA</name>
<protein>
    <submittedName>
        <fullName evidence="1">Uncharacterized protein</fullName>
    </submittedName>
</protein>
<proteinExistence type="predicted"/>
<dbReference type="AlphaFoldDB" id="A0A024GMB0"/>
<accession>A0A024GMB0</accession>
<dbReference type="Proteomes" id="UP000053237">
    <property type="component" value="Unassembled WGS sequence"/>
</dbReference>
<evidence type="ECO:0000313" key="2">
    <source>
        <dbReference type="Proteomes" id="UP000053237"/>
    </source>
</evidence>
<dbReference type="InParanoid" id="A0A024GMB0"/>
<reference evidence="1 2" key="1">
    <citation type="submission" date="2012-05" db="EMBL/GenBank/DDBJ databases">
        <title>Recombination and specialization in a pathogen metapopulation.</title>
        <authorList>
            <person name="Gardiner A."/>
            <person name="Kemen E."/>
            <person name="Schultz-Larsen T."/>
            <person name="MacLean D."/>
            <person name="Van Oosterhout C."/>
            <person name="Jones J.D.G."/>
        </authorList>
    </citation>
    <scope>NUCLEOTIDE SEQUENCE [LARGE SCALE GENOMIC DNA]</scope>
    <source>
        <strain evidence="1 2">Ac Nc2</strain>
    </source>
</reference>
<evidence type="ECO:0000313" key="1">
    <source>
        <dbReference type="EMBL" id="CCI47892.1"/>
    </source>
</evidence>
<dbReference type="EMBL" id="CAIX01000193">
    <property type="protein sequence ID" value="CCI47892.1"/>
    <property type="molecule type" value="Genomic_DNA"/>
</dbReference>